<evidence type="ECO:0000256" key="1">
    <source>
        <dbReference type="SAM" id="SignalP"/>
    </source>
</evidence>
<gene>
    <name evidence="2" type="ORF">OG549_03065</name>
</gene>
<feature type="chain" id="PRO_5043737790" evidence="1">
    <location>
        <begin position="18"/>
        <end position="111"/>
    </location>
</feature>
<organism evidence="2">
    <name type="scientific">Streptomyces sp. NBC_00003</name>
    <dbReference type="NCBI Taxonomy" id="2903608"/>
    <lineage>
        <taxon>Bacteria</taxon>
        <taxon>Bacillati</taxon>
        <taxon>Actinomycetota</taxon>
        <taxon>Actinomycetes</taxon>
        <taxon>Kitasatosporales</taxon>
        <taxon>Streptomycetaceae</taxon>
        <taxon>Streptomyces</taxon>
    </lineage>
</organism>
<protein>
    <submittedName>
        <fullName evidence="2">Uncharacterized protein</fullName>
    </submittedName>
</protein>
<accession>A0AAU2UXQ0</accession>
<dbReference type="EMBL" id="CP108318">
    <property type="protein sequence ID" value="WTW59713.1"/>
    <property type="molecule type" value="Genomic_DNA"/>
</dbReference>
<name>A0AAU2UXQ0_9ACTN</name>
<sequence length="111" mass="12062">MRFLQYVTKLTSPAVHAAPSGCACPSLPLTLFDGTPRTYLLDDPANCRGPHARHAAYHPRVHLAYLLARQGREAHWLAQFADLPLTAAHRISRAATANPSSSARALRPAGR</sequence>
<feature type="signal peptide" evidence="1">
    <location>
        <begin position="1"/>
        <end position="17"/>
    </location>
</feature>
<dbReference type="AlphaFoldDB" id="A0AAU2UXQ0"/>
<proteinExistence type="predicted"/>
<dbReference type="PROSITE" id="PS51257">
    <property type="entry name" value="PROKAR_LIPOPROTEIN"/>
    <property type="match status" value="1"/>
</dbReference>
<keyword evidence="1" id="KW-0732">Signal</keyword>
<evidence type="ECO:0000313" key="2">
    <source>
        <dbReference type="EMBL" id="WTW59713.1"/>
    </source>
</evidence>
<reference evidence="2" key="1">
    <citation type="submission" date="2022-10" db="EMBL/GenBank/DDBJ databases">
        <title>The complete genomes of actinobacterial strains from the NBC collection.</title>
        <authorList>
            <person name="Joergensen T.S."/>
            <person name="Alvarez Arevalo M."/>
            <person name="Sterndorff E.B."/>
            <person name="Faurdal D."/>
            <person name="Vuksanovic O."/>
            <person name="Mourched A.-S."/>
            <person name="Charusanti P."/>
            <person name="Shaw S."/>
            <person name="Blin K."/>
            <person name="Weber T."/>
        </authorList>
    </citation>
    <scope>NUCLEOTIDE SEQUENCE</scope>
    <source>
        <strain evidence="2">NBC_00003</strain>
    </source>
</reference>